<proteinExistence type="inferred from homology"/>
<protein>
    <recommendedName>
        <fullName evidence="6">Solute-binding protein family 5 domain-containing protein</fullName>
    </recommendedName>
</protein>
<evidence type="ECO:0000256" key="4">
    <source>
        <dbReference type="ARBA" id="ARBA00022729"/>
    </source>
</evidence>
<keyword evidence="4 5" id="KW-0732">Signal</keyword>
<evidence type="ECO:0000259" key="6">
    <source>
        <dbReference type="Pfam" id="PF00496"/>
    </source>
</evidence>
<name>A0A2N6MNS0_9CYAN</name>
<dbReference type="GO" id="GO:1904680">
    <property type="term" value="F:peptide transmembrane transporter activity"/>
    <property type="evidence" value="ECO:0007669"/>
    <property type="project" value="TreeGrafter"/>
</dbReference>
<evidence type="ECO:0000256" key="5">
    <source>
        <dbReference type="SAM" id="SignalP"/>
    </source>
</evidence>
<dbReference type="GO" id="GO:0030313">
    <property type="term" value="C:cell envelope"/>
    <property type="evidence" value="ECO:0007669"/>
    <property type="project" value="UniProtKB-SubCell"/>
</dbReference>
<sequence length="526" mass="57167">MLKTSRFATLAVMLAALMLGAFASAAQEERVLVIGHAESTDSYDPARGFTQTTGFVNRVTYQTLVTFPDENASEILPLLASSWEVSDDDLSYTFTLDPEARFASGNPVTAADVVFSINRLKNVKGNPSFLANVIESVVANEDGTVTFKLTRVNPAFLNLLCNYAFSVTEAAVVIANGGTDAEDASTADMAGAWLDTNSAGSGPYILESWEPTVSTVLVRNPNYWRDREVYFDRVIVVNIPTPASQKAALEAGDIDLALDLTADQIAELEGNPNITIARFPSNIVHFVLMNQDPELGGPVSDPRVQKAVRLALDYDGFKELWGGVQPAANLAVGLLGALGEEDALSRDLDAARALLAEAGFPDGFDITLSYPDFSFQGVNLNINAQKIQADLAEVGIRVTLNPQQLQIGLAEYRAGEQGFAHWFWGPDILDASDFFAFLPGGKVASERTNWDEGPAEIMELIAAAKVETDPEARVEMFAQLQRFNQESGPYAPFIQPAIQTAFRANLQGYIWHPQWLLDVSLLSRSE</sequence>
<dbReference type="Proteomes" id="UP000234966">
    <property type="component" value="Unassembled WGS sequence"/>
</dbReference>
<dbReference type="InterPro" id="IPR030678">
    <property type="entry name" value="Peptide/Ni-bd"/>
</dbReference>
<dbReference type="GO" id="GO:0015833">
    <property type="term" value="P:peptide transport"/>
    <property type="evidence" value="ECO:0007669"/>
    <property type="project" value="TreeGrafter"/>
</dbReference>
<evidence type="ECO:0000256" key="3">
    <source>
        <dbReference type="ARBA" id="ARBA00022448"/>
    </source>
</evidence>
<dbReference type="GO" id="GO:0042597">
    <property type="term" value="C:periplasmic space"/>
    <property type="evidence" value="ECO:0007669"/>
    <property type="project" value="UniProtKB-ARBA"/>
</dbReference>
<dbReference type="Gene3D" id="3.10.105.10">
    <property type="entry name" value="Dipeptide-binding Protein, Domain 3"/>
    <property type="match status" value="1"/>
</dbReference>
<keyword evidence="3" id="KW-0813">Transport</keyword>
<feature type="domain" description="Solute-binding protein family 5" evidence="6">
    <location>
        <begin position="75"/>
        <end position="438"/>
    </location>
</feature>
<dbReference type="PIRSF" id="PIRSF002741">
    <property type="entry name" value="MppA"/>
    <property type="match status" value="1"/>
</dbReference>
<dbReference type="AlphaFoldDB" id="A0A2N6MNS0"/>
<dbReference type="Gene3D" id="3.40.190.10">
    <property type="entry name" value="Periplasmic binding protein-like II"/>
    <property type="match status" value="1"/>
</dbReference>
<dbReference type="InterPro" id="IPR039424">
    <property type="entry name" value="SBP_5"/>
</dbReference>
<comment type="subcellular location">
    <subcellularLocation>
        <location evidence="1">Cell envelope</location>
    </subcellularLocation>
</comment>
<dbReference type="EMBL" id="NMQI01000029">
    <property type="protein sequence ID" value="PMB48397.1"/>
    <property type="molecule type" value="Genomic_DNA"/>
</dbReference>
<feature type="chain" id="PRO_5014769497" description="Solute-binding protein family 5 domain-containing protein" evidence="5">
    <location>
        <begin position="26"/>
        <end position="526"/>
    </location>
</feature>
<dbReference type="PANTHER" id="PTHR30290:SF10">
    <property type="entry name" value="PERIPLASMIC OLIGOPEPTIDE-BINDING PROTEIN-RELATED"/>
    <property type="match status" value="1"/>
</dbReference>
<dbReference type="PANTHER" id="PTHR30290">
    <property type="entry name" value="PERIPLASMIC BINDING COMPONENT OF ABC TRANSPORTER"/>
    <property type="match status" value="1"/>
</dbReference>
<dbReference type="SUPFAM" id="SSF53850">
    <property type="entry name" value="Periplasmic binding protein-like II"/>
    <property type="match status" value="1"/>
</dbReference>
<dbReference type="Pfam" id="PF00496">
    <property type="entry name" value="SBP_bac_5"/>
    <property type="match status" value="1"/>
</dbReference>
<dbReference type="GO" id="GO:0043190">
    <property type="term" value="C:ATP-binding cassette (ABC) transporter complex"/>
    <property type="evidence" value="ECO:0007669"/>
    <property type="project" value="InterPro"/>
</dbReference>
<evidence type="ECO:0000313" key="8">
    <source>
        <dbReference type="Proteomes" id="UP000234966"/>
    </source>
</evidence>
<gene>
    <name evidence="7" type="ORF">CEN41_01345</name>
</gene>
<dbReference type="InterPro" id="IPR000914">
    <property type="entry name" value="SBP_5_dom"/>
</dbReference>
<reference evidence="7 8" key="1">
    <citation type="submission" date="2017-07" db="EMBL/GenBank/DDBJ databases">
        <title>Genomes of Fischerella (Mastigocladus) sp. strains.</title>
        <authorList>
            <person name="Miller S.R."/>
        </authorList>
    </citation>
    <scope>NUCLEOTIDE SEQUENCE [LARGE SCALE GENOMIC DNA]</scope>
    <source>
        <strain evidence="7 8">CCMEE 5330</strain>
    </source>
</reference>
<evidence type="ECO:0000313" key="7">
    <source>
        <dbReference type="EMBL" id="PMB48397.1"/>
    </source>
</evidence>
<evidence type="ECO:0000256" key="2">
    <source>
        <dbReference type="ARBA" id="ARBA00005695"/>
    </source>
</evidence>
<evidence type="ECO:0000256" key="1">
    <source>
        <dbReference type="ARBA" id="ARBA00004196"/>
    </source>
</evidence>
<organism evidence="7 8">
    <name type="scientific">Fischerella thermalis CCMEE 5330</name>
    <dbReference type="NCBI Taxonomy" id="2019670"/>
    <lineage>
        <taxon>Bacteria</taxon>
        <taxon>Bacillati</taxon>
        <taxon>Cyanobacteriota</taxon>
        <taxon>Cyanophyceae</taxon>
        <taxon>Nostocales</taxon>
        <taxon>Hapalosiphonaceae</taxon>
        <taxon>Fischerella</taxon>
    </lineage>
</organism>
<dbReference type="CDD" id="cd08512">
    <property type="entry name" value="PBP2_NikA_DppA_OppA_like_7"/>
    <property type="match status" value="1"/>
</dbReference>
<comment type="caution">
    <text evidence="7">The sequence shown here is derived from an EMBL/GenBank/DDBJ whole genome shotgun (WGS) entry which is preliminary data.</text>
</comment>
<comment type="similarity">
    <text evidence="2">Belongs to the bacterial solute-binding protein 5 family.</text>
</comment>
<feature type="signal peptide" evidence="5">
    <location>
        <begin position="1"/>
        <end position="25"/>
    </location>
</feature>
<accession>A0A2N6MNS0</accession>